<dbReference type="GO" id="GO:0016020">
    <property type="term" value="C:membrane"/>
    <property type="evidence" value="ECO:0007669"/>
    <property type="project" value="TreeGrafter"/>
</dbReference>
<feature type="transmembrane region" description="Helical" evidence="1">
    <location>
        <begin position="281"/>
        <end position="300"/>
    </location>
</feature>
<accession>A0A7Z1BQ50</accession>
<protein>
    <recommendedName>
        <fullName evidence="2">Acyltransferase 3 domain-containing protein</fullName>
    </recommendedName>
</protein>
<feature type="transmembrane region" description="Helical" evidence="1">
    <location>
        <begin position="187"/>
        <end position="205"/>
    </location>
</feature>
<keyword evidence="1" id="KW-0472">Membrane</keyword>
<dbReference type="EMBL" id="NBRZ01000009">
    <property type="protein sequence ID" value="OSG81332.1"/>
    <property type="molecule type" value="Genomic_DNA"/>
</dbReference>
<feature type="transmembrane region" description="Helical" evidence="1">
    <location>
        <begin position="134"/>
        <end position="154"/>
    </location>
</feature>
<keyword evidence="1" id="KW-1133">Transmembrane helix</keyword>
<dbReference type="GO" id="GO:0016747">
    <property type="term" value="F:acyltransferase activity, transferring groups other than amino-acyl groups"/>
    <property type="evidence" value="ECO:0007669"/>
    <property type="project" value="InterPro"/>
</dbReference>
<sequence>MHKSSGPKSYWNRILMLSLLLLWGIILLIMNNKFLFAHYLRGGAALCVLFSHYTASFFISNDFISSVLNIPKAKNLSFPRIILDFIPVEFPGFLSIFGVATFFLISGFLIPISIEKYTVTTFLKKRFFRLYPTYFIVCIINLFFVFLGFCIFHYSGKDYHYGLDKILSIFSMGLSQYVKDTISMDPVAWTLAIEVLFYLSTLFFFRISFLFRRKEKISLSDVLLLSLILSVSVAWLSHHIDKVSVFLKVINVGFLIKAIYLTTFMLVGTTFSLYARGRIDIKRLVFAVILQFYMFVYITMHLAGPAFYISTVTTFSWFGLAIVVFAFLYAINDKISYNKSLKLLGDISYPLYLCHSYAGYFIIGMMINLNILPRSLVVFMPLPFVLILAYFIHAKVENKFVS</sequence>
<feature type="transmembrane region" description="Helical" evidence="1">
    <location>
        <begin position="249"/>
        <end position="274"/>
    </location>
</feature>
<feature type="domain" description="Acyltransferase 3" evidence="2">
    <location>
        <begin position="38"/>
        <end position="389"/>
    </location>
</feature>
<evidence type="ECO:0000256" key="1">
    <source>
        <dbReference type="SAM" id="Phobius"/>
    </source>
</evidence>
<feature type="transmembrane region" description="Helical" evidence="1">
    <location>
        <begin position="351"/>
        <end position="369"/>
    </location>
</feature>
<feature type="transmembrane region" description="Helical" evidence="1">
    <location>
        <begin position="306"/>
        <end position="331"/>
    </location>
</feature>
<dbReference type="InterPro" id="IPR002656">
    <property type="entry name" value="Acyl_transf_3_dom"/>
</dbReference>
<feature type="transmembrane region" description="Helical" evidence="1">
    <location>
        <begin position="375"/>
        <end position="392"/>
    </location>
</feature>
<feature type="transmembrane region" description="Helical" evidence="1">
    <location>
        <begin position="42"/>
        <end position="59"/>
    </location>
</feature>
<evidence type="ECO:0000313" key="3">
    <source>
        <dbReference type="EMBL" id="OSG81332.1"/>
    </source>
</evidence>
<dbReference type="InterPro" id="IPR050879">
    <property type="entry name" value="Acyltransferase_3"/>
</dbReference>
<reference evidence="3" key="1">
    <citation type="submission" date="2017-03" db="EMBL/GenBank/DDBJ databases">
        <title>Salmonella serotype comparative study.</title>
        <authorList>
            <person name="Liao J."/>
        </authorList>
    </citation>
    <scope>NUCLEOTIDE SEQUENCE [LARGE SCALE GENOMIC DNA]</scope>
    <source>
        <strain evidence="3">NY_FSL S10-1123</strain>
    </source>
</reference>
<dbReference type="AlphaFoldDB" id="A0A7Z1BQ50"/>
<evidence type="ECO:0000259" key="2">
    <source>
        <dbReference type="Pfam" id="PF01757"/>
    </source>
</evidence>
<feature type="transmembrane region" description="Helical" evidence="1">
    <location>
        <begin position="217"/>
        <end position="237"/>
    </location>
</feature>
<dbReference type="PANTHER" id="PTHR23028">
    <property type="entry name" value="ACETYLTRANSFERASE"/>
    <property type="match status" value="1"/>
</dbReference>
<gene>
    <name evidence="3" type="ORF">R545_15795</name>
</gene>
<feature type="transmembrane region" description="Helical" evidence="1">
    <location>
        <begin position="12"/>
        <end position="30"/>
    </location>
</feature>
<dbReference type="Pfam" id="PF01757">
    <property type="entry name" value="Acyl_transf_3"/>
    <property type="match status" value="1"/>
</dbReference>
<organism evidence="3">
    <name type="scientific">Salmonella enterica subsp. diarizonae serovar Rough:r:z</name>
    <dbReference type="NCBI Taxonomy" id="1974321"/>
    <lineage>
        <taxon>Bacteria</taxon>
        <taxon>Pseudomonadati</taxon>
        <taxon>Pseudomonadota</taxon>
        <taxon>Gammaproteobacteria</taxon>
        <taxon>Enterobacterales</taxon>
        <taxon>Enterobacteriaceae</taxon>
        <taxon>Salmonella</taxon>
    </lineage>
</organism>
<comment type="caution">
    <text evidence="3">The sequence shown here is derived from an EMBL/GenBank/DDBJ whole genome shotgun (WGS) entry which is preliminary data.</text>
</comment>
<dbReference type="GO" id="GO:0000271">
    <property type="term" value="P:polysaccharide biosynthetic process"/>
    <property type="evidence" value="ECO:0007669"/>
    <property type="project" value="TreeGrafter"/>
</dbReference>
<name>A0A7Z1BQ50_SALDZ</name>
<proteinExistence type="predicted"/>
<keyword evidence="1" id="KW-0812">Transmembrane</keyword>
<feature type="transmembrane region" description="Helical" evidence="1">
    <location>
        <begin position="93"/>
        <end position="114"/>
    </location>
</feature>
<dbReference type="PANTHER" id="PTHR23028:SF53">
    <property type="entry name" value="ACYL_TRANSF_3 DOMAIN-CONTAINING PROTEIN"/>
    <property type="match status" value="1"/>
</dbReference>
<dbReference type="Proteomes" id="UP000868516">
    <property type="component" value="Unassembled WGS sequence"/>
</dbReference>